<dbReference type="InterPro" id="IPR017871">
    <property type="entry name" value="ABC_transporter-like_CS"/>
</dbReference>
<dbReference type="GO" id="GO:0043190">
    <property type="term" value="C:ATP-binding cassette (ABC) transporter complex"/>
    <property type="evidence" value="ECO:0007669"/>
    <property type="project" value="TreeGrafter"/>
</dbReference>
<organism evidence="11 12">
    <name type="scientific">Candidatus Pristimantibacillus lignocellulolyticus</name>
    <dbReference type="NCBI Taxonomy" id="2994561"/>
    <lineage>
        <taxon>Bacteria</taxon>
        <taxon>Bacillati</taxon>
        <taxon>Bacillota</taxon>
        <taxon>Bacilli</taxon>
        <taxon>Bacillales</taxon>
        <taxon>Paenibacillaceae</taxon>
        <taxon>Candidatus Pristimantibacillus</taxon>
    </lineage>
</organism>
<dbReference type="SUPFAM" id="SSF52540">
    <property type="entry name" value="P-loop containing nucleoside triphosphate hydrolases"/>
    <property type="match status" value="2"/>
</dbReference>
<keyword evidence="6 11" id="KW-0067">ATP-binding</keyword>
<gene>
    <name evidence="11" type="ORF">NAG76_14380</name>
</gene>
<dbReference type="Pfam" id="PF00005">
    <property type="entry name" value="ABC_tran"/>
    <property type="match status" value="2"/>
</dbReference>
<dbReference type="AlphaFoldDB" id="A0A9J6ZAE5"/>
<dbReference type="EMBL" id="CP097899">
    <property type="protein sequence ID" value="URN93027.1"/>
    <property type="molecule type" value="Genomic_DNA"/>
</dbReference>
<evidence type="ECO:0000259" key="10">
    <source>
        <dbReference type="SMART" id="SM00382"/>
    </source>
</evidence>
<dbReference type="SMART" id="SM00382">
    <property type="entry name" value="AAA"/>
    <property type="match status" value="2"/>
</dbReference>
<evidence type="ECO:0000256" key="9">
    <source>
        <dbReference type="SAM" id="MobiDB-lite"/>
    </source>
</evidence>
<dbReference type="PANTHER" id="PTHR43553:SF24">
    <property type="entry name" value="ENERGY-COUPLING FACTOR TRANSPORTER ATP-BINDING PROTEIN ECFA1"/>
    <property type="match status" value="1"/>
</dbReference>
<dbReference type="InterPro" id="IPR015856">
    <property type="entry name" value="ABC_transpr_CbiO/EcfA_su"/>
</dbReference>
<dbReference type="PROSITE" id="PS00211">
    <property type="entry name" value="ABC_TRANSPORTER_1"/>
    <property type="match status" value="2"/>
</dbReference>
<dbReference type="KEGG" id="plig:NAG76_14380"/>
<evidence type="ECO:0000256" key="3">
    <source>
        <dbReference type="ARBA" id="ARBA00022448"/>
    </source>
</evidence>
<comment type="subcellular location">
    <subcellularLocation>
        <location evidence="1">Cell membrane</location>
        <topology evidence="1">Peripheral membrane protein</topology>
    </subcellularLocation>
</comment>
<dbReference type="InterPro" id="IPR003593">
    <property type="entry name" value="AAA+_ATPase"/>
</dbReference>
<evidence type="ECO:0000256" key="7">
    <source>
        <dbReference type="ARBA" id="ARBA00022967"/>
    </source>
</evidence>
<sequence length="517" mass="58143">MSNIAVSVEQLRLKFSGEPNLIFQDFSIHIPEGQKILILGPSGSGKSTLLQVLSGIIPNYSSVPMSYASIQTPEHWGFVFQDPDTQFCMSYVDEELAFVLENRQIARELMEPAMHHVLDVVGLQLPSLHTPIRNLSQGMKQRLALAAVLLLEPRTVFLDEPSALLDPEGKHLIWESLRKSLQKHTVIVVEHHVDGILDWFDRVVILNESGVIVADDTPSSIFETQQQLLLQYGIWYPNIWHTYLSKHQSSSNNYVTRANTRAIIELEQFIGSRGGRTLIRVEQATITEGAWIAITGANGAGKSSLLLALARLIDSSGQYKIYNQTLTTGKARKTTVPQHISFVFQSPELQFVADTVYDELHHSYKLASAQPNDNNIKGKQQQERTAHEDDKQTIQNLFTQFRLNMPLDRHPFECSVGQKRRLSILTAMVEQRPILLLDEPTFGQDAANTFTIIEELQKMNAQGITIIMITHDPIIASLIASEEWHITDGRLQSITINERLAERGGTDGQCLELVRTI</sequence>
<feature type="region of interest" description="Disordered" evidence="9">
    <location>
        <begin position="368"/>
        <end position="390"/>
    </location>
</feature>
<keyword evidence="7" id="KW-1278">Translocase</keyword>
<feature type="compositionally biased region" description="Polar residues" evidence="9">
    <location>
        <begin position="369"/>
        <end position="379"/>
    </location>
</feature>
<proteinExistence type="inferred from homology"/>
<dbReference type="GO" id="GO:0016887">
    <property type="term" value="F:ATP hydrolysis activity"/>
    <property type="evidence" value="ECO:0007669"/>
    <property type="project" value="InterPro"/>
</dbReference>
<evidence type="ECO:0000256" key="1">
    <source>
        <dbReference type="ARBA" id="ARBA00004202"/>
    </source>
</evidence>
<dbReference type="InterPro" id="IPR027417">
    <property type="entry name" value="P-loop_NTPase"/>
</dbReference>
<comment type="similarity">
    <text evidence="2">Belongs to the ABC transporter superfamily.</text>
</comment>
<dbReference type="GO" id="GO:0005524">
    <property type="term" value="F:ATP binding"/>
    <property type="evidence" value="ECO:0007669"/>
    <property type="project" value="UniProtKB-KW"/>
</dbReference>
<feature type="domain" description="AAA+ ATPase" evidence="10">
    <location>
        <begin position="288"/>
        <end position="490"/>
    </location>
</feature>
<dbReference type="CDD" id="cd03225">
    <property type="entry name" value="ABC_cobalt_CbiO_domain1"/>
    <property type="match status" value="2"/>
</dbReference>
<keyword evidence="4" id="KW-1003">Cell membrane</keyword>
<evidence type="ECO:0000256" key="2">
    <source>
        <dbReference type="ARBA" id="ARBA00005417"/>
    </source>
</evidence>
<dbReference type="InterPro" id="IPR003439">
    <property type="entry name" value="ABC_transporter-like_ATP-bd"/>
</dbReference>
<feature type="domain" description="AAA+ ATPase" evidence="10">
    <location>
        <begin position="32"/>
        <end position="210"/>
    </location>
</feature>
<evidence type="ECO:0000313" key="11">
    <source>
        <dbReference type="EMBL" id="URN93027.1"/>
    </source>
</evidence>
<accession>A0A9J6ZAE5</accession>
<evidence type="ECO:0000256" key="8">
    <source>
        <dbReference type="ARBA" id="ARBA00023136"/>
    </source>
</evidence>
<keyword evidence="5" id="KW-0547">Nucleotide-binding</keyword>
<evidence type="ECO:0000313" key="12">
    <source>
        <dbReference type="Proteomes" id="UP001056756"/>
    </source>
</evidence>
<keyword evidence="3" id="KW-0813">Transport</keyword>
<evidence type="ECO:0000256" key="6">
    <source>
        <dbReference type="ARBA" id="ARBA00022840"/>
    </source>
</evidence>
<dbReference type="Gene3D" id="3.40.50.300">
    <property type="entry name" value="P-loop containing nucleotide triphosphate hydrolases"/>
    <property type="match status" value="2"/>
</dbReference>
<evidence type="ECO:0000256" key="5">
    <source>
        <dbReference type="ARBA" id="ARBA00022741"/>
    </source>
</evidence>
<feature type="compositionally biased region" description="Basic and acidic residues" evidence="9">
    <location>
        <begin position="380"/>
        <end position="390"/>
    </location>
</feature>
<dbReference type="PANTHER" id="PTHR43553">
    <property type="entry name" value="HEAVY METAL TRANSPORTER"/>
    <property type="match status" value="1"/>
</dbReference>
<name>A0A9J6ZAE5_9BACL</name>
<dbReference type="InterPro" id="IPR050095">
    <property type="entry name" value="ECF_ABC_transporter_ATP-bd"/>
</dbReference>
<dbReference type="Proteomes" id="UP001056756">
    <property type="component" value="Chromosome"/>
</dbReference>
<keyword evidence="8" id="KW-0472">Membrane</keyword>
<protein>
    <submittedName>
        <fullName evidence="11">Energy-coupling factor ABC transporter ATP-binding protein</fullName>
    </submittedName>
</protein>
<evidence type="ECO:0000256" key="4">
    <source>
        <dbReference type="ARBA" id="ARBA00022475"/>
    </source>
</evidence>
<dbReference type="GO" id="GO:0042626">
    <property type="term" value="F:ATPase-coupled transmembrane transporter activity"/>
    <property type="evidence" value="ECO:0007669"/>
    <property type="project" value="TreeGrafter"/>
</dbReference>
<reference evidence="11" key="1">
    <citation type="submission" date="2022-05" db="EMBL/GenBank/DDBJ databases">
        <title>Novel bacterial taxa in a minimal lignocellulolytic consortium and its capacity to transform plastics disclosed by genome-resolved metagenomics.</title>
        <authorList>
            <person name="Rodriguez C.A.D."/>
            <person name="Diaz-Garcia L."/>
            <person name="Herrera K."/>
            <person name="Tarazona N.A."/>
            <person name="Sproer C."/>
            <person name="Overmann J."/>
            <person name="Jimenez D.J."/>
        </authorList>
    </citation>
    <scope>NUCLEOTIDE SEQUENCE</scope>
    <source>
        <strain evidence="11">MAG5</strain>
    </source>
</reference>